<comment type="caution">
    <text evidence="1">The sequence shown here is derived from an EMBL/GenBank/DDBJ whole genome shotgun (WGS) entry which is preliminary data.</text>
</comment>
<reference evidence="1" key="1">
    <citation type="submission" date="2022-09" db="EMBL/GenBank/DDBJ databases">
        <title>Enrichment on poylsaccharides allowed isolation of novel metabolic and taxonomic groups of Haloarchaea.</title>
        <authorList>
            <person name="Sorokin D.Y."/>
            <person name="Elcheninov A.G."/>
            <person name="Khizhniak T.V."/>
            <person name="Kolganova T.V."/>
            <person name="Kublanov I.V."/>
        </authorList>
    </citation>
    <scope>NUCLEOTIDE SEQUENCE</scope>
    <source>
        <strain evidence="1">AArc-xg1-1</strain>
    </source>
</reference>
<proteinExistence type="predicted"/>
<sequence>MTAPCTYPDNDTPTPHLVIEREDMIHGLGNNDTTIVRINHESKLPDDGLLPDTLITNTPHAKAPKETRIDDTRVRYIPLANAPKWYRDRITTDLNTVRWVGQANKYYQHSDAGEMKAIVMAIGEHTDVIGAGQSAVISDVTGWSEKLVNTVLSDLQTTKYDAYRRDATTTSTEALR</sequence>
<protein>
    <submittedName>
        <fullName evidence="1">Uncharacterized protein</fullName>
    </submittedName>
</protein>
<dbReference type="Proteomes" id="UP001321018">
    <property type="component" value="Unassembled WGS sequence"/>
</dbReference>
<evidence type="ECO:0000313" key="2">
    <source>
        <dbReference type="Proteomes" id="UP001321018"/>
    </source>
</evidence>
<gene>
    <name evidence="1" type="ORF">OB960_22965</name>
</gene>
<evidence type="ECO:0000313" key="1">
    <source>
        <dbReference type="EMBL" id="MCU4744241.1"/>
    </source>
</evidence>
<dbReference type="EMBL" id="JAOPKA010000024">
    <property type="protein sequence ID" value="MCU4744241.1"/>
    <property type="molecule type" value="Genomic_DNA"/>
</dbReference>
<name>A0AAP2Z360_9EURY</name>
<dbReference type="RefSeq" id="WP_338006049.1">
    <property type="nucleotide sequence ID" value="NZ_JAOPKA010000024.1"/>
</dbReference>
<organism evidence="1 2">
    <name type="scientific">Natronoglomus mannanivorans</name>
    <dbReference type="NCBI Taxonomy" id="2979990"/>
    <lineage>
        <taxon>Archaea</taxon>
        <taxon>Methanobacteriati</taxon>
        <taxon>Methanobacteriota</taxon>
        <taxon>Stenosarchaea group</taxon>
        <taxon>Halobacteria</taxon>
        <taxon>Halobacteriales</taxon>
        <taxon>Natrialbaceae</taxon>
        <taxon>Natronoglomus</taxon>
    </lineage>
</organism>
<accession>A0AAP2Z360</accession>
<dbReference type="AlphaFoldDB" id="A0AAP2Z360"/>